<comment type="caution">
    <text evidence="13">The sequence shown here is derived from an EMBL/GenBank/DDBJ whole genome shotgun (WGS) entry which is preliminary data.</text>
</comment>
<dbReference type="Pfam" id="PF01193">
    <property type="entry name" value="RNA_pol_L"/>
    <property type="match status" value="1"/>
</dbReference>
<dbReference type="GO" id="GO:0046983">
    <property type="term" value="F:protein dimerization activity"/>
    <property type="evidence" value="ECO:0007669"/>
    <property type="project" value="InterPro"/>
</dbReference>
<dbReference type="InterPro" id="IPR011773">
    <property type="entry name" value="DNA-dir_RpoA"/>
</dbReference>
<evidence type="ECO:0000259" key="12">
    <source>
        <dbReference type="SMART" id="SM00662"/>
    </source>
</evidence>
<evidence type="ECO:0000256" key="4">
    <source>
        <dbReference type="ARBA" id="ARBA00022478"/>
    </source>
</evidence>
<dbReference type="NCBIfam" id="TIGR02027">
    <property type="entry name" value="rpoA"/>
    <property type="match status" value="1"/>
</dbReference>
<dbReference type="Gene3D" id="2.170.120.12">
    <property type="entry name" value="DNA-directed RNA polymerase, insert domain"/>
    <property type="match status" value="1"/>
</dbReference>
<sequence length="253" mass="27847">MEHIIPPKQCVITPTSGTDGHTNEVVVSPCYPGYGPTIANALRRVLLSSLPGWAVVAVKIRGVQHEFSTIEHVKEDVVEILMNLKRLRVKAHSQERHVISLSISGKKNVTAGDFEHNPEVDIANPDLAIATLTHKDAKLEMDVYVDFGAGYVPVEQQKKDDYDIGVIAIDAFYSPVKHVGYIIENVRVGKRTDFDKIIFTVVTDGTIDAKEAFQQSSAVLVEQFQAVQSMTSASVAESDKEDASEDEEEGEQE</sequence>
<dbReference type="FunFam" id="2.170.120.12:FF:000001">
    <property type="entry name" value="DNA-directed RNA polymerase subunit alpha"/>
    <property type="match status" value="1"/>
</dbReference>
<dbReference type="InterPro" id="IPR036643">
    <property type="entry name" value="RNApol_insert_sf"/>
</dbReference>
<organism evidence="13 14">
    <name type="scientific">Candidatus Falkowbacteria bacterium GW2011_GWA2_41_14</name>
    <dbReference type="NCBI Taxonomy" id="1618635"/>
    <lineage>
        <taxon>Bacteria</taxon>
        <taxon>Candidatus Falkowiibacteriota</taxon>
    </lineage>
</organism>
<feature type="compositionally biased region" description="Acidic residues" evidence="11">
    <location>
        <begin position="239"/>
        <end position="253"/>
    </location>
</feature>
<dbReference type="CDD" id="cd06928">
    <property type="entry name" value="RNAP_alpha_NTD"/>
    <property type="match status" value="1"/>
</dbReference>
<evidence type="ECO:0000313" key="14">
    <source>
        <dbReference type="Proteomes" id="UP000034190"/>
    </source>
</evidence>
<keyword evidence="7" id="KW-0804">Transcription</keyword>
<keyword evidence="5" id="KW-0808">Transferase</keyword>
<keyword evidence="6" id="KW-0548">Nucleotidyltransferase</keyword>
<dbReference type="Gene3D" id="3.30.1360.10">
    <property type="entry name" value="RNA polymerase, RBP11-like subunit"/>
    <property type="match status" value="1"/>
</dbReference>
<dbReference type="GO" id="GO:0003677">
    <property type="term" value="F:DNA binding"/>
    <property type="evidence" value="ECO:0007669"/>
    <property type="project" value="InterPro"/>
</dbReference>
<dbReference type="GO" id="GO:0000428">
    <property type="term" value="C:DNA-directed RNA polymerase complex"/>
    <property type="evidence" value="ECO:0007669"/>
    <property type="project" value="UniProtKB-KW"/>
</dbReference>
<comment type="catalytic activity">
    <reaction evidence="10">
        <text>RNA(n) + a ribonucleoside 5'-triphosphate = RNA(n+1) + diphosphate</text>
        <dbReference type="Rhea" id="RHEA:21248"/>
        <dbReference type="Rhea" id="RHEA-COMP:14527"/>
        <dbReference type="Rhea" id="RHEA-COMP:17342"/>
        <dbReference type="ChEBI" id="CHEBI:33019"/>
        <dbReference type="ChEBI" id="CHEBI:61557"/>
        <dbReference type="ChEBI" id="CHEBI:140395"/>
        <dbReference type="EC" id="2.7.7.6"/>
    </reaction>
</comment>
<dbReference type="InterPro" id="IPR011262">
    <property type="entry name" value="DNA-dir_RNA_pol_insert"/>
</dbReference>
<accession>A0A0G0X4F2</accession>
<dbReference type="GO" id="GO:0005737">
    <property type="term" value="C:cytoplasm"/>
    <property type="evidence" value="ECO:0007669"/>
    <property type="project" value="UniProtKB-ARBA"/>
</dbReference>
<dbReference type="AlphaFoldDB" id="A0A0G0X4F2"/>
<protein>
    <recommendedName>
        <fullName evidence="3">DNA-directed RNA polymerase subunit alpha</fullName>
        <ecNumber evidence="2">2.7.7.6</ecNumber>
    </recommendedName>
    <alternativeName>
        <fullName evidence="9">RNA polymerase subunit alpha</fullName>
    </alternativeName>
    <alternativeName>
        <fullName evidence="8">Transcriptase subunit alpha</fullName>
    </alternativeName>
</protein>
<dbReference type="GO" id="GO:0003899">
    <property type="term" value="F:DNA-directed RNA polymerase activity"/>
    <property type="evidence" value="ECO:0007669"/>
    <property type="project" value="UniProtKB-EC"/>
</dbReference>
<evidence type="ECO:0000256" key="1">
    <source>
        <dbReference type="ARBA" id="ARBA00007123"/>
    </source>
</evidence>
<dbReference type="PATRIC" id="fig|1618635.3.peg.310"/>
<comment type="similarity">
    <text evidence="1">Belongs to the RNA polymerase alpha chain family.</text>
</comment>
<evidence type="ECO:0000313" key="13">
    <source>
        <dbReference type="EMBL" id="KKR91565.1"/>
    </source>
</evidence>
<dbReference type="SUPFAM" id="SSF56553">
    <property type="entry name" value="Insert subdomain of RNA polymerase alpha subunit"/>
    <property type="match status" value="1"/>
</dbReference>
<reference evidence="13 14" key="1">
    <citation type="journal article" date="2015" name="Nature">
        <title>rRNA introns, odd ribosomes, and small enigmatic genomes across a large radiation of phyla.</title>
        <authorList>
            <person name="Brown C.T."/>
            <person name="Hug L.A."/>
            <person name="Thomas B.C."/>
            <person name="Sharon I."/>
            <person name="Castelle C.J."/>
            <person name="Singh A."/>
            <person name="Wilkins M.J."/>
            <person name="Williams K.H."/>
            <person name="Banfield J.F."/>
        </authorList>
    </citation>
    <scope>NUCLEOTIDE SEQUENCE [LARGE SCALE GENOMIC DNA]</scope>
</reference>
<keyword evidence="4 13" id="KW-0240">DNA-directed RNA polymerase</keyword>
<dbReference type="InterPro" id="IPR011263">
    <property type="entry name" value="DNA-dir_RNA_pol_RpoA/D/Rpb3"/>
</dbReference>
<dbReference type="NCBIfam" id="NF003519">
    <property type="entry name" value="PRK05182.2-5"/>
    <property type="match status" value="1"/>
</dbReference>
<evidence type="ECO:0000256" key="6">
    <source>
        <dbReference type="ARBA" id="ARBA00022695"/>
    </source>
</evidence>
<dbReference type="GO" id="GO:0006351">
    <property type="term" value="P:DNA-templated transcription"/>
    <property type="evidence" value="ECO:0007669"/>
    <property type="project" value="InterPro"/>
</dbReference>
<evidence type="ECO:0000256" key="3">
    <source>
        <dbReference type="ARBA" id="ARBA00015972"/>
    </source>
</evidence>
<feature type="region of interest" description="Disordered" evidence="11">
    <location>
        <begin position="232"/>
        <end position="253"/>
    </location>
</feature>
<evidence type="ECO:0000256" key="8">
    <source>
        <dbReference type="ARBA" id="ARBA00032524"/>
    </source>
</evidence>
<evidence type="ECO:0000256" key="7">
    <source>
        <dbReference type="ARBA" id="ARBA00023163"/>
    </source>
</evidence>
<evidence type="ECO:0000256" key="10">
    <source>
        <dbReference type="ARBA" id="ARBA00048552"/>
    </source>
</evidence>
<dbReference type="EMBL" id="LCAP01000004">
    <property type="protein sequence ID" value="KKR91565.1"/>
    <property type="molecule type" value="Genomic_DNA"/>
</dbReference>
<evidence type="ECO:0000256" key="2">
    <source>
        <dbReference type="ARBA" id="ARBA00012418"/>
    </source>
</evidence>
<gene>
    <name evidence="13" type="ORF">UU43_C0004G0013</name>
</gene>
<dbReference type="Pfam" id="PF01000">
    <property type="entry name" value="RNA_pol_A_bac"/>
    <property type="match status" value="1"/>
</dbReference>
<proteinExistence type="inferred from homology"/>
<dbReference type="SMART" id="SM00662">
    <property type="entry name" value="RPOLD"/>
    <property type="match status" value="1"/>
</dbReference>
<evidence type="ECO:0000256" key="5">
    <source>
        <dbReference type="ARBA" id="ARBA00022679"/>
    </source>
</evidence>
<evidence type="ECO:0000256" key="11">
    <source>
        <dbReference type="SAM" id="MobiDB-lite"/>
    </source>
</evidence>
<name>A0A0G0X4F2_9BACT</name>
<feature type="domain" description="DNA-directed RNA polymerase RpoA/D/Rpb3-type" evidence="12">
    <location>
        <begin position="22"/>
        <end position="230"/>
    </location>
</feature>
<dbReference type="SUPFAM" id="SSF55257">
    <property type="entry name" value="RBP11-like subunits of RNA polymerase"/>
    <property type="match status" value="1"/>
</dbReference>
<dbReference type="InterPro" id="IPR036603">
    <property type="entry name" value="RBP11-like"/>
</dbReference>
<dbReference type="EC" id="2.7.7.6" evidence="2"/>
<dbReference type="Proteomes" id="UP000034190">
    <property type="component" value="Unassembled WGS sequence"/>
</dbReference>
<evidence type="ECO:0000256" key="9">
    <source>
        <dbReference type="ARBA" id="ARBA00033070"/>
    </source>
</evidence>